<evidence type="ECO:0000313" key="2">
    <source>
        <dbReference type="EMBL" id="SER31036.1"/>
    </source>
</evidence>
<dbReference type="AlphaFoldDB" id="A0A1H9N4X4"/>
<name>A0A1H9N4X4_9SPHI</name>
<keyword evidence="1" id="KW-1133">Transmembrane helix</keyword>
<keyword evidence="1" id="KW-0472">Membrane</keyword>
<protein>
    <submittedName>
        <fullName evidence="2">Uncharacterized protein</fullName>
    </submittedName>
</protein>
<accession>A0A1H9N4X4</accession>
<feature type="transmembrane region" description="Helical" evidence="1">
    <location>
        <begin position="33"/>
        <end position="54"/>
    </location>
</feature>
<evidence type="ECO:0000256" key="1">
    <source>
        <dbReference type="SAM" id="Phobius"/>
    </source>
</evidence>
<reference evidence="2 3" key="1">
    <citation type="submission" date="2016-10" db="EMBL/GenBank/DDBJ databases">
        <authorList>
            <person name="de Groot N.N."/>
        </authorList>
    </citation>
    <scope>NUCLEOTIDE SEQUENCE [LARGE SCALE GENOMIC DNA]</scope>
    <source>
        <strain evidence="2 3">DSM 18610</strain>
    </source>
</reference>
<dbReference type="Proteomes" id="UP000199572">
    <property type="component" value="Unassembled WGS sequence"/>
</dbReference>
<keyword evidence="3" id="KW-1185">Reference proteome</keyword>
<dbReference type="RefSeq" id="WP_090883044.1">
    <property type="nucleotide sequence ID" value="NZ_FOGG01000007.1"/>
</dbReference>
<dbReference type="STRING" id="390241.SAMN04488023_10748"/>
<evidence type="ECO:0000313" key="3">
    <source>
        <dbReference type="Proteomes" id="UP000199572"/>
    </source>
</evidence>
<keyword evidence="1" id="KW-0812">Transmembrane</keyword>
<organism evidence="2 3">
    <name type="scientific">Pedobacter rhizosphaerae</name>
    <dbReference type="NCBI Taxonomy" id="390241"/>
    <lineage>
        <taxon>Bacteria</taxon>
        <taxon>Pseudomonadati</taxon>
        <taxon>Bacteroidota</taxon>
        <taxon>Sphingobacteriia</taxon>
        <taxon>Sphingobacteriales</taxon>
        <taxon>Sphingobacteriaceae</taxon>
        <taxon>Pedobacter</taxon>
    </lineage>
</organism>
<proteinExistence type="predicted"/>
<sequence length="129" mass="14225">MKRKTFFASGSLGRVSKLGFGLEKVFYSPLQRFPRFAFLMMILLIAFSVIFRFATNPPAVPPKVSLTQGPASANLSRLPQTASALAQVMELQAVLAEISTQDTLSAVDSIKIERLLSRISLLQKQIQKP</sequence>
<gene>
    <name evidence="2" type="ORF">SAMN04488023_10748</name>
</gene>
<dbReference type="EMBL" id="FOGG01000007">
    <property type="protein sequence ID" value="SER31036.1"/>
    <property type="molecule type" value="Genomic_DNA"/>
</dbReference>